<dbReference type="CDD" id="cd23934">
    <property type="entry name" value="AGPR_1_C"/>
    <property type="match status" value="1"/>
</dbReference>
<gene>
    <name evidence="7" type="primary">argC</name>
    <name evidence="10" type="ORF">DDZ13_03950</name>
</gene>
<dbReference type="Gene3D" id="3.40.50.720">
    <property type="entry name" value="NAD(P)-binding Rossmann-like Domain"/>
    <property type="match status" value="1"/>
</dbReference>
<keyword evidence="11" id="KW-1185">Reference proteome</keyword>
<dbReference type="GO" id="GO:0005737">
    <property type="term" value="C:cytoplasm"/>
    <property type="evidence" value="ECO:0007669"/>
    <property type="project" value="UniProtKB-SubCell"/>
</dbReference>
<dbReference type="OrthoDB" id="9801289at2"/>
<evidence type="ECO:0000256" key="3">
    <source>
        <dbReference type="ARBA" id="ARBA00022605"/>
    </source>
</evidence>
<dbReference type="Proteomes" id="UP000247099">
    <property type="component" value="Unassembled WGS sequence"/>
</dbReference>
<dbReference type="InterPro" id="IPR023013">
    <property type="entry name" value="AGPR_AS"/>
</dbReference>
<dbReference type="InterPro" id="IPR036291">
    <property type="entry name" value="NAD(P)-bd_dom_sf"/>
</dbReference>
<dbReference type="AlphaFoldDB" id="A0A317ZHF4"/>
<dbReference type="InterPro" id="IPR000534">
    <property type="entry name" value="Semialdehyde_DH_NAD-bd"/>
</dbReference>
<evidence type="ECO:0000256" key="7">
    <source>
        <dbReference type="HAMAP-Rule" id="MF_00150"/>
    </source>
</evidence>
<comment type="pathway">
    <text evidence="1 7">Amino-acid biosynthesis; L-arginine biosynthesis; N(2)-acetyl-L-ornithine from L-glutamate: step 3/4.</text>
</comment>
<dbReference type="HAMAP" id="MF_00150">
    <property type="entry name" value="ArgC_type1"/>
    <property type="match status" value="1"/>
</dbReference>
<dbReference type="InterPro" id="IPR050085">
    <property type="entry name" value="AGPR"/>
</dbReference>
<dbReference type="EC" id="1.2.1.38" evidence="7"/>
<evidence type="ECO:0000256" key="4">
    <source>
        <dbReference type="ARBA" id="ARBA00022857"/>
    </source>
</evidence>
<reference evidence="10 11" key="1">
    <citation type="submission" date="2018-05" db="EMBL/GenBank/DDBJ databases">
        <title>Coraliomargarita sinensis sp. nov., isolated from a marine solar saltern.</title>
        <authorList>
            <person name="Zhou L.Y."/>
        </authorList>
    </citation>
    <scope>NUCLEOTIDE SEQUENCE [LARGE SCALE GENOMIC DNA]</scope>
    <source>
        <strain evidence="10 11">WN38</strain>
    </source>
</reference>
<dbReference type="GO" id="GO:0070401">
    <property type="term" value="F:NADP+ binding"/>
    <property type="evidence" value="ECO:0007669"/>
    <property type="project" value="InterPro"/>
</dbReference>
<comment type="function">
    <text evidence="7">Catalyzes the NADPH-dependent reduction of N-acetyl-5-glutamyl phosphate to yield N-acetyl-L-glutamate 5-semialdehyde.</text>
</comment>
<evidence type="ECO:0000259" key="9">
    <source>
        <dbReference type="SMART" id="SM00859"/>
    </source>
</evidence>
<keyword evidence="5 7" id="KW-0560">Oxidoreductase</keyword>
<comment type="catalytic activity">
    <reaction evidence="6 7">
        <text>N-acetyl-L-glutamate 5-semialdehyde + phosphate + NADP(+) = N-acetyl-L-glutamyl 5-phosphate + NADPH + H(+)</text>
        <dbReference type="Rhea" id="RHEA:21588"/>
        <dbReference type="ChEBI" id="CHEBI:15378"/>
        <dbReference type="ChEBI" id="CHEBI:29123"/>
        <dbReference type="ChEBI" id="CHEBI:43474"/>
        <dbReference type="ChEBI" id="CHEBI:57783"/>
        <dbReference type="ChEBI" id="CHEBI:57936"/>
        <dbReference type="ChEBI" id="CHEBI:58349"/>
        <dbReference type="EC" id="1.2.1.38"/>
    </reaction>
</comment>
<protein>
    <recommendedName>
        <fullName evidence="7">N-acetyl-gamma-glutamyl-phosphate reductase</fullName>
        <shortName evidence="7">AGPR</shortName>
        <ecNumber evidence="7">1.2.1.38</ecNumber>
    </recommendedName>
    <alternativeName>
        <fullName evidence="7">N-acetyl-glutamate semialdehyde dehydrogenase</fullName>
        <shortName evidence="7">NAGSA dehydrogenase</shortName>
    </alternativeName>
</protein>
<evidence type="ECO:0000256" key="2">
    <source>
        <dbReference type="ARBA" id="ARBA00022571"/>
    </source>
</evidence>
<dbReference type="NCBIfam" id="TIGR01850">
    <property type="entry name" value="argC"/>
    <property type="match status" value="1"/>
</dbReference>
<dbReference type="GO" id="GO:0006526">
    <property type="term" value="P:L-arginine biosynthetic process"/>
    <property type="evidence" value="ECO:0007669"/>
    <property type="project" value="UniProtKB-UniRule"/>
</dbReference>
<dbReference type="EMBL" id="QHJQ01000002">
    <property type="protein sequence ID" value="PXA05124.1"/>
    <property type="molecule type" value="Genomic_DNA"/>
</dbReference>
<dbReference type="Pfam" id="PF01118">
    <property type="entry name" value="Semialdhyde_dh"/>
    <property type="match status" value="1"/>
</dbReference>
<proteinExistence type="inferred from homology"/>
<dbReference type="InterPro" id="IPR058924">
    <property type="entry name" value="AGPR_dimerisation_dom"/>
</dbReference>
<dbReference type="InterPro" id="IPR000706">
    <property type="entry name" value="AGPR_type-1"/>
</dbReference>
<dbReference type="GO" id="GO:0051287">
    <property type="term" value="F:NAD binding"/>
    <property type="evidence" value="ECO:0007669"/>
    <property type="project" value="InterPro"/>
</dbReference>
<dbReference type="InParanoid" id="A0A317ZHF4"/>
<feature type="domain" description="Semialdehyde dehydrogenase NAD-binding" evidence="9">
    <location>
        <begin position="2"/>
        <end position="144"/>
    </location>
</feature>
<comment type="subcellular location">
    <subcellularLocation>
        <location evidence="7">Cytoplasm</location>
    </subcellularLocation>
</comment>
<evidence type="ECO:0000313" key="11">
    <source>
        <dbReference type="Proteomes" id="UP000247099"/>
    </source>
</evidence>
<keyword evidence="4 7" id="KW-0521">NADP</keyword>
<dbReference type="Pfam" id="PF22698">
    <property type="entry name" value="Semialdhyde_dhC_1"/>
    <property type="match status" value="1"/>
</dbReference>
<name>A0A317ZHF4_9BACT</name>
<keyword evidence="7" id="KW-0963">Cytoplasm</keyword>
<evidence type="ECO:0000313" key="10">
    <source>
        <dbReference type="EMBL" id="PXA05124.1"/>
    </source>
</evidence>
<evidence type="ECO:0000256" key="5">
    <source>
        <dbReference type="ARBA" id="ARBA00023002"/>
    </source>
</evidence>
<comment type="caution">
    <text evidence="10">The sequence shown here is derived from an EMBL/GenBank/DDBJ whole genome shotgun (WGS) entry which is preliminary data.</text>
</comment>
<dbReference type="PANTHER" id="PTHR32338:SF10">
    <property type="entry name" value="N-ACETYL-GAMMA-GLUTAMYL-PHOSPHATE REDUCTASE, CHLOROPLASTIC-RELATED"/>
    <property type="match status" value="1"/>
</dbReference>
<accession>A0A317ZHF4</accession>
<feature type="active site" evidence="7 8">
    <location>
        <position position="152"/>
    </location>
</feature>
<keyword evidence="2 7" id="KW-0055">Arginine biosynthesis</keyword>
<dbReference type="RefSeq" id="WP_110130125.1">
    <property type="nucleotide sequence ID" value="NZ_QHJQ01000002.1"/>
</dbReference>
<dbReference type="PANTHER" id="PTHR32338">
    <property type="entry name" value="N-ACETYL-GAMMA-GLUTAMYL-PHOSPHATE REDUCTASE, CHLOROPLASTIC-RELATED-RELATED"/>
    <property type="match status" value="1"/>
</dbReference>
<dbReference type="UniPathway" id="UPA00068">
    <property type="reaction ID" value="UER00108"/>
</dbReference>
<dbReference type="FunFam" id="3.30.360.10:FF:000014">
    <property type="entry name" value="N-acetyl-gamma-glutamyl-phosphate reductase"/>
    <property type="match status" value="1"/>
</dbReference>
<evidence type="ECO:0000256" key="6">
    <source>
        <dbReference type="ARBA" id="ARBA00050557"/>
    </source>
</evidence>
<sequence length="340" mass="36471">MKTAIIGASGYSGEELVRILSTHPDVTLAAVTSRSLAGQKVADVMPALRHKVGELEFTASDPAELAASSEIDVFFLALPHGVASEFADPLYQAGKTVIDLSADFRLGSTRIYEEYYGQPHPAPHLLEAAQYVVPELADEKWKSTSLIACPGCYPTSIQIALAPLLKAGLVSPKGIVINSCSAVSGAGRKVAEDFIFCERNESMKAYALPTHRHVPEIEEQLEKAAFADCIVQFSPHLAPMSRGIVTTIVAKAKTGIEQLYATWDKAYADKPFVAVLPSGTFPDTKNVKGTNRADIAAVYDPRTDNFVISSVIDNLVKGASGQAVQIMNLKFGFEETAGLL</sequence>
<evidence type="ECO:0000256" key="1">
    <source>
        <dbReference type="ARBA" id="ARBA00004862"/>
    </source>
</evidence>
<dbReference type="SUPFAM" id="SSF51735">
    <property type="entry name" value="NAD(P)-binding Rossmann-fold domains"/>
    <property type="match status" value="1"/>
</dbReference>
<dbReference type="FunCoup" id="A0A317ZHF4">
    <property type="interactions" value="301"/>
</dbReference>
<dbReference type="Gene3D" id="3.30.360.10">
    <property type="entry name" value="Dihydrodipicolinate Reductase, domain 2"/>
    <property type="match status" value="1"/>
</dbReference>
<comment type="similarity">
    <text evidence="7">Belongs to the NAGSA dehydrogenase family. Type 1 subfamily.</text>
</comment>
<dbReference type="SUPFAM" id="SSF55347">
    <property type="entry name" value="Glyceraldehyde-3-phosphate dehydrogenase-like, C-terminal domain"/>
    <property type="match status" value="1"/>
</dbReference>
<evidence type="ECO:0000256" key="8">
    <source>
        <dbReference type="PROSITE-ProRule" id="PRU10010"/>
    </source>
</evidence>
<organism evidence="10 11">
    <name type="scientific">Coraliomargarita sinensis</name>
    <dbReference type="NCBI Taxonomy" id="2174842"/>
    <lineage>
        <taxon>Bacteria</taxon>
        <taxon>Pseudomonadati</taxon>
        <taxon>Verrucomicrobiota</taxon>
        <taxon>Opitutia</taxon>
        <taxon>Puniceicoccales</taxon>
        <taxon>Coraliomargaritaceae</taxon>
        <taxon>Coraliomargarita</taxon>
    </lineage>
</organism>
<dbReference type="SMART" id="SM00859">
    <property type="entry name" value="Semialdhyde_dh"/>
    <property type="match status" value="1"/>
</dbReference>
<keyword evidence="3 7" id="KW-0028">Amino-acid biosynthesis</keyword>
<dbReference type="CDD" id="cd17895">
    <property type="entry name" value="AGPR_1_N"/>
    <property type="match status" value="1"/>
</dbReference>
<dbReference type="PROSITE" id="PS01224">
    <property type="entry name" value="ARGC"/>
    <property type="match status" value="1"/>
</dbReference>
<dbReference type="GO" id="GO:0003942">
    <property type="term" value="F:N-acetyl-gamma-glutamyl-phosphate reductase activity"/>
    <property type="evidence" value="ECO:0007669"/>
    <property type="project" value="UniProtKB-UniRule"/>
</dbReference>